<dbReference type="EMBL" id="REFJ01000004">
    <property type="protein sequence ID" value="RMA79494.1"/>
    <property type="molecule type" value="Genomic_DNA"/>
</dbReference>
<keyword evidence="4" id="KW-1185">Reference proteome</keyword>
<evidence type="ECO:0008006" key="5">
    <source>
        <dbReference type="Google" id="ProtNLM"/>
    </source>
</evidence>
<evidence type="ECO:0000313" key="4">
    <source>
        <dbReference type="Proteomes" id="UP000267187"/>
    </source>
</evidence>
<comment type="caution">
    <text evidence="3">The sequence shown here is derived from an EMBL/GenBank/DDBJ whole genome shotgun (WGS) entry which is preliminary data.</text>
</comment>
<organism evidence="3 4">
    <name type="scientific">Umboniibacter marinipuniceus</name>
    <dbReference type="NCBI Taxonomy" id="569599"/>
    <lineage>
        <taxon>Bacteria</taxon>
        <taxon>Pseudomonadati</taxon>
        <taxon>Pseudomonadota</taxon>
        <taxon>Gammaproteobacteria</taxon>
        <taxon>Cellvibrionales</taxon>
        <taxon>Cellvibrionaceae</taxon>
        <taxon>Umboniibacter</taxon>
    </lineage>
</organism>
<dbReference type="Proteomes" id="UP000267187">
    <property type="component" value="Unassembled WGS sequence"/>
</dbReference>
<gene>
    <name evidence="3" type="ORF">DFR27_1935</name>
</gene>
<keyword evidence="2" id="KW-1133">Transmembrane helix</keyword>
<feature type="transmembrane region" description="Helical" evidence="2">
    <location>
        <begin position="6"/>
        <end position="26"/>
    </location>
</feature>
<feature type="region of interest" description="Disordered" evidence="1">
    <location>
        <begin position="99"/>
        <end position="137"/>
    </location>
</feature>
<name>A0A3M0A544_9GAMM</name>
<dbReference type="RefSeq" id="WP_121877249.1">
    <property type="nucleotide sequence ID" value="NZ_REFJ01000004.1"/>
</dbReference>
<keyword evidence="2" id="KW-0812">Transmembrane</keyword>
<protein>
    <recommendedName>
        <fullName evidence="5">DUF1043 family protein</fullName>
    </recommendedName>
</protein>
<reference evidence="3 4" key="1">
    <citation type="submission" date="2018-10" db="EMBL/GenBank/DDBJ databases">
        <title>Genomic Encyclopedia of Type Strains, Phase IV (KMG-IV): sequencing the most valuable type-strain genomes for metagenomic binning, comparative biology and taxonomic classification.</title>
        <authorList>
            <person name="Goeker M."/>
        </authorList>
    </citation>
    <scope>NUCLEOTIDE SEQUENCE [LARGE SCALE GENOMIC DNA]</scope>
    <source>
        <strain evidence="3 4">DSM 25080</strain>
    </source>
</reference>
<keyword evidence="2" id="KW-0472">Membrane</keyword>
<evidence type="ECO:0000313" key="3">
    <source>
        <dbReference type="EMBL" id="RMA79494.1"/>
    </source>
</evidence>
<feature type="compositionally biased region" description="Basic and acidic residues" evidence="1">
    <location>
        <begin position="125"/>
        <end position="137"/>
    </location>
</feature>
<dbReference type="OrthoDB" id="7068713at2"/>
<evidence type="ECO:0000256" key="2">
    <source>
        <dbReference type="SAM" id="Phobius"/>
    </source>
</evidence>
<sequence>MDSLITSIFIAIAFLVVGVVVGYLTGINKAQQNVSSASEQPITDPTAELRRDLATYFDHMAASTAELNRQGELLKSQLIDSAEQIAGINLISHFDGSKPTLAHAEPPRDWAPKSPDAIGTLSEEYGLKEEPVEPPRA</sequence>
<dbReference type="AlphaFoldDB" id="A0A3M0A544"/>
<proteinExistence type="predicted"/>
<accession>A0A3M0A544</accession>
<evidence type="ECO:0000256" key="1">
    <source>
        <dbReference type="SAM" id="MobiDB-lite"/>
    </source>
</evidence>